<evidence type="ECO:0000259" key="9">
    <source>
        <dbReference type="Pfam" id="PF00266"/>
    </source>
</evidence>
<dbReference type="InterPro" id="IPR015424">
    <property type="entry name" value="PyrdxlP-dep_Trfase"/>
</dbReference>
<evidence type="ECO:0000256" key="5">
    <source>
        <dbReference type="ARBA" id="ARBA00022898"/>
    </source>
</evidence>
<name>C4GAH9_9FIRM</name>
<comment type="function">
    <text evidence="8">Catalyzes the removal of elemental sulfur and selenium atoms from L-cysteine, L-cystine, L-selenocysteine, and L-selenocystine to produce L-alanine.</text>
</comment>
<dbReference type="PANTHER" id="PTHR43586:SF8">
    <property type="entry name" value="CYSTEINE DESULFURASE 1, CHLOROPLASTIC"/>
    <property type="match status" value="1"/>
</dbReference>
<comment type="caution">
    <text evidence="10">The sequence shown here is derived from an EMBL/GenBank/DDBJ whole genome shotgun (WGS) entry which is preliminary data.</text>
</comment>
<proteinExistence type="inferred from homology"/>
<dbReference type="Gene3D" id="3.90.1150.10">
    <property type="entry name" value="Aspartate Aminotransferase, domain 1"/>
    <property type="match status" value="1"/>
</dbReference>
<comment type="catalytic activity">
    <reaction evidence="6 8">
        <text>(sulfur carrier)-H + L-cysteine = (sulfur carrier)-SH + L-alanine</text>
        <dbReference type="Rhea" id="RHEA:43892"/>
        <dbReference type="Rhea" id="RHEA-COMP:14737"/>
        <dbReference type="Rhea" id="RHEA-COMP:14739"/>
        <dbReference type="ChEBI" id="CHEBI:29917"/>
        <dbReference type="ChEBI" id="CHEBI:35235"/>
        <dbReference type="ChEBI" id="CHEBI:57972"/>
        <dbReference type="ChEBI" id="CHEBI:64428"/>
        <dbReference type="EC" id="2.8.1.7"/>
    </reaction>
</comment>
<dbReference type="InterPro" id="IPR010970">
    <property type="entry name" value="Cys_dSase_SufS"/>
</dbReference>
<dbReference type="EMBL" id="ACIP02000002">
    <property type="protein sequence ID" value="EEP28122.1"/>
    <property type="molecule type" value="Genomic_DNA"/>
</dbReference>
<evidence type="ECO:0000256" key="4">
    <source>
        <dbReference type="ARBA" id="ARBA00022679"/>
    </source>
</evidence>
<dbReference type="STRING" id="626523.GCWU000342_00930"/>
<keyword evidence="4 8" id="KW-0808">Transferase</keyword>
<dbReference type="GO" id="GO:0030170">
    <property type="term" value="F:pyridoxal phosphate binding"/>
    <property type="evidence" value="ECO:0007669"/>
    <property type="project" value="UniProtKB-UniRule"/>
</dbReference>
<dbReference type="NCBIfam" id="TIGR01979">
    <property type="entry name" value="sufS"/>
    <property type="match status" value="1"/>
</dbReference>
<reference evidence="10" key="1">
    <citation type="submission" date="2009-04" db="EMBL/GenBank/DDBJ databases">
        <authorList>
            <person name="Weinstock G."/>
            <person name="Sodergren E."/>
            <person name="Clifton S."/>
            <person name="Fulton L."/>
            <person name="Fulton B."/>
            <person name="Courtney L."/>
            <person name="Fronick C."/>
            <person name="Harrison M."/>
            <person name="Strong C."/>
            <person name="Farmer C."/>
            <person name="Delahaunty K."/>
            <person name="Markovic C."/>
            <person name="Hall O."/>
            <person name="Minx P."/>
            <person name="Tomlinson C."/>
            <person name="Mitreva M."/>
            <person name="Nelson J."/>
            <person name="Hou S."/>
            <person name="Wollam A."/>
            <person name="Pepin K.H."/>
            <person name="Johnson M."/>
            <person name="Bhonagiri V."/>
            <person name="Nash W.E."/>
            <person name="Warren W."/>
            <person name="Chinwalla A."/>
            <person name="Mardis E.R."/>
            <person name="Wilson R.K."/>
        </authorList>
    </citation>
    <scope>NUCLEOTIDE SEQUENCE [LARGE SCALE GENOMIC DNA]</scope>
    <source>
        <strain evidence="10">DSM 14600</strain>
    </source>
</reference>
<accession>C4GAH9</accession>
<comment type="similarity">
    <text evidence="2 8">Belongs to the class-V pyridoxal-phosphate-dependent aminotransferase family. Csd subfamily.</text>
</comment>
<dbReference type="Pfam" id="PF00266">
    <property type="entry name" value="Aminotran_5"/>
    <property type="match status" value="1"/>
</dbReference>
<comment type="cofactor">
    <cofactor evidence="1 7">
        <name>pyridoxal 5'-phosphate</name>
        <dbReference type="ChEBI" id="CHEBI:597326"/>
    </cofactor>
</comment>
<evidence type="ECO:0000256" key="7">
    <source>
        <dbReference type="RuleBase" id="RU004504"/>
    </source>
</evidence>
<protein>
    <recommendedName>
        <fullName evidence="3 8">Cysteine desulfurase</fullName>
        <ecNumber evidence="3 8">2.8.1.7</ecNumber>
    </recommendedName>
</protein>
<organism evidence="10 11">
    <name type="scientific">Shuttleworthella satelles DSM 14600</name>
    <dbReference type="NCBI Taxonomy" id="626523"/>
    <lineage>
        <taxon>Bacteria</taxon>
        <taxon>Bacillati</taxon>
        <taxon>Bacillota</taxon>
        <taxon>Clostridia</taxon>
        <taxon>Lachnospirales</taxon>
        <taxon>Lachnospiraceae</taxon>
        <taxon>Shuttleworthella</taxon>
    </lineage>
</organism>
<evidence type="ECO:0000256" key="6">
    <source>
        <dbReference type="ARBA" id="ARBA00050776"/>
    </source>
</evidence>
<evidence type="ECO:0000256" key="3">
    <source>
        <dbReference type="ARBA" id="ARBA00012239"/>
    </source>
</evidence>
<dbReference type="CDD" id="cd06453">
    <property type="entry name" value="SufS_like"/>
    <property type="match status" value="1"/>
</dbReference>
<evidence type="ECO:0000256" key="8">
    <source>
        <dbReference type="RuleBase" id="RU004506"/>
    </source>
</evidence>
<dbReference type="PANTHER" id="PTHR43586">
    <property type="entry name" value="CYSTEINE DESULFURASE"/>
    <property type="match status" value="1"/>
</dbReference>
<dbReference type="InterPro" id="IPR016454">
    <property type="entry name" value="Cysteine_dSase"/>
</dbReference>
<evidence type="ECO:0000256" key="2">
    <source>
        <dbReference type="ARBA" id="ARBA00010447"/>
    </source>
</evidence>
<dbReference type="InterPro" id="IPR015422">
    <property type="entry name" value="PyrdxlP-dep_Trfase_small"/>
</dbReference>
<dbReference type="AlphaFoldDB" id="C4GAH9"/>
<dbReference type="InterPro" id="IPR015421">
    <property type="entry name" value="PyrdxlP-dep_Trfase_major"/>
</dbReference>
<evidence type="ECO:0000256" key="1">
    <source>
        <dbReference type="ARBA" id="ARBA00001933"/>
    </source>
</evidence>
<dbReference type="Proteomes" id="UP000003494">
    <property type="component" value="Unassembled WGS sequence"/>
</dbReference>
<feature type="domain" description="Aminotransferase class V" evidence="9">
    <location>
        <begin position="21"/>
        <end position="399"/>
    </location>
</feature>
<dbReference type="HOGENOM" id="CLU_003433_2_5_9"/>
<evidence type="ECO:0000313" key="10">
    <source>
        <dbReference type="EMBL" id="EEP28122.1"/>
    </source>
</evidence>
<dbReference type="InterPro" id="IPR000192">
    <property type="entry name" value="Aminotrans_V_dom"/>
</dbReference>
<keyword evidence="11" id="KW-1185">Reference proteome</keyword>
<keyword evidence="5 8" id="KW-0663">Pyridoxal phosphate</keyword>
<dbReference type="InterPro" id="IPR020578">
    <property type="entry name" value="Aminotrans_V_PyrdxlP_BS"/>
</dbReference>
<evidence type="ECO:0000313" key="11">
    <source>
        <dbReference type="Proteomes" id="UP000003494"/>
    </source>
</evidence>
<gene>
    <name evidence="10" type="primary">sufS</name>
    <name evidence="10" type="ORF">GCWU000342_00930</name>
</gene>
<dbReference type="EC" id="2.8.1.7" evidence="3 8"/>
<dbReference type="Gene3D" id="3.40.640.10">
    <property type="entry name" value="Type I PLP-dependent aspartate aminotransferase-like (Major domain)"/>
    <property type="match status" value="1"/>
</dbReference>
<dbReference type="SUPFAM" id="SSF53383">
    <property type="entry name" value="PLP-dependent transferases"/>
    <property type="match status" value="1"/>
</dbReference>
<dbReference type="PROSITE" id="PS00595">
    <property type="entry name" value="AA_TRANSFER_CLASS_5"/>
    <property type="match status" value="1"/>
</dbReference>
<dbReference type="RefSeq" id="WP_006905941.1">
    <property type="nucleotide sequence ID" value="NZ_GG665866.1"/>
</dbReference>
<dbReference type="GO" id="GO:0006534">
    <property type="term" value="P:cysteine metabolic process"/>
    <property type="evidence" value="ECO:0007669"/>
    <property type="project" value="UniProtKB-UniRule"/>
</dbReference>
<dbReference type="eggNOG" id="COG0520">
    <property type="taxonomic scope" value="Bacteria"/>
</dbReference>
<sequence>MTDEEKRIRADFPLLANRDIVYLDNSATTQKPQSVLEVDLSFYQKRNANPLRGLYQLSIDATDAYEGARAKVADFIGAGRPEEIVFTRNATEALNLVAYSYGRSFLKEGDEIVLSVAEHHSNILPWQGVAQATGARLVWFECDDTGKLDPERLRELVNEHTKIVAISQVSNVFGRSNDAGEYARIAHEAGAVYVCDGAQSVPHMPVDVREMDCDFLAFSGHKMLSAMGIGVLYARYELLEKMPPFMTGGEMIEYVTREGATYAEIPHKFEAGTVNAGGAVSLAAAIDYYHKIGFETIQRREEDLSVYMMEGMKKIPHIHILGSEDPTDHHGIVTFTIDGVHPHDVAAIFDASGICVRAGHHCAQPLHRHLTKISEKVAYMSTTRASLAFYNTREDVDRFLTCLADIRREMGYGNE</sequence>
<dbReference type="GO" id="GO:0031071">
    <property type="term" value="F:cysteine desulfurase activity"/>
    <property type="evidence" value="ECO:0007669"/>
    <property type="project" value="UniProtKB-UniRule"/>
</dbReference>
<dbReference type="PIRSF" id="PIRSF005572">
    <property type="entry name" value="NifS"/>
    <property type="match status" value="1"/>
</dbReference>